<feature type="region of interest" description="Disordered" evidence="3">
    <location>
        <begin position="1"/>
        <end position="39"/>
    </location>
</feature>
<feature type="compositionally biased region" description="Pro residues" evidence="3">
    <location>
        <begin position="1"/>
        <end position="12"/>
    </location>
</feature>
<feature type="region of interest" description="Disordered" evidence="3">
    <location>
        <begin position="843"/>
        <end position="866"/>
    </location>
</feature>
<keyword evidence="1 2" id="KW-0175">Coiled coil</keyword>
<dbReference type="InterPro" id="IPR019347">
    <property type="entry name" value="Axonemal_dynein_light_chain"/>
</dbReference>
<dbReference type="PANTHER" id="PTHR23052">
    <property type="entry name" value="AXONEMAL DYNEIN LIGHT CHAIN DOMAIN-CONTAINING PROTEIN 1"/>
    <property type="match status" value="1"/>
</dbReference>
<organism evidence="4 5">
    <name type="scientific">Acipenser oxyrinchus oxyrinchus</name>
    <dbReference type="NCBI Taxonomy" id="40147"/>
    <lineage>
        <taxon>Eukaryota</taxon>
        <taxon>Metazoa</taxon>
        <taxon>Chordata</taxon>
        <taxon>Craniata</taxon>
        <taxon>Vertebrata</taxon>
        <taxon>Euteleostomi</taxon>
        <taxon>Actinopterygii</taxon>
        <taxon>Chondrostei</taxon>
        <taxon>Acipenseriformes</taxon>
        <taxon>Acipenseridae</taxon>
        <taxon>Acipenser</taxon>
    </lineage>
</organism>
<feature type="coiled-coil region" evidence="2">
    <location>
        <begin position="944"/>
        <end position="978"/>
    </location>
</feature>
<dbReference type="EMBL" id="JAGXEW010000012">
    <property type="protein sequence ID" value="KAK1165434.1"/>
    <property type="molecule type" value="Genomic_DNA"/>
</dbReference>
<evidence type="ECO:0000256" key="2">
    <source>
        <dbReference type="SAM" id="Coils"/>
    </source>
</evidence>
<protein>
    <submittedName>
        <fullName evidence="4">Axonemal dynein light chain domain-containing protein 1 isoform X2</fullName>
    </submittedName>
</protein>
<dbReference type="AlphaFoldDB" id="A0AAD8D8Y7"/>
<dbReference type="GO" id="GO:0005737">
    <property type="term" value="C:cytoplasm"/>
    <property type="evidence" value="ECO:0007669"/>
    <property type="project" value="UniProtKB-ARBA"/>
</dbReference>
<dbReference type="Pfam" id="PF10211">
    <property type="entry name" value="Ax_dynein_light"/>
    <property type="match status" value="1"/>
</dbReference>
<reference evidence="4" key="1">
    <citation type="submission" date="2022-02" db="EMBL/GenBank/DDBJ databases">
        <title>Atlantic sturgeon de novo genome assembly.</title>
        <authorList>
            <person name="Stock M."/>
            <person name="Klopp C."/>
            <person name="Guiguen Y."/>
            <person name="Cabau C."/>
            <person name="Parinello H."/>
            <person name="Santidrian Yebra-Pimentel E."/>
            <person name="Kuhl H."/>
            <person name="Dirks R.P."/>
            <person name="Guessner J."/>
            <person name="Wuertz S."/>
            <person name="Du K."/>
            <person name="Schartl M."/>
        </authorList>
    </citation>
    <scope>NUCLEOTIDE SEQUENCE</scope>
    <source>
        <strain evidence="4">STURGEONOMICS-FGT-2020</strain>
        <tissue evidence="4">Whole blood</tissue>
    </source>
</reference>
<comment type="caution">
    <text evidence="4">The sequence shown here is derived from an EMBL/GenBank/DDBJ whole genome shotgun (WGS) entry which is preliminary data.</text>
</comment>
<evidence type="ECO:0000313" key="4">
    <source>
        <dbReference type="EMBL" id="KAK1165434.1"/>
    </source>
</evidence>
<keyword evidence="5" id="KW-1185">Reference proteome</keyword>
<evidence type="ECO:0000313" key="5">
    <source>
        <dbReference type="Proteomes" id="UP001230051"/>
    </source>
</evidence>
<evidence type="ECO:0000256" key="3">
    <source>
        <dbReference type="SAM" id="MobiDB-lite"/>
    </source>
</evidence>
<evidence type="ECO:0000256" key="1">
    <source>
        <dbReference type="ARBA" id="ARBA00023054"/>
    </source>
</evidence>
<gene>
    <name evidence="4" type="primary">AXDND1</name>
    <name evidence="4" type="ORF">AOXY_G13961</name>
</gene>
<accession>A0AAD8D8Y7</accession>
<dbReference type="InterPro" id="IPR052845">
    <property type="entry name" value="Axonemal_dynein_LC_domain"/>
</dbReference>
<name>A0AAD8D8Y7_ACIOX</name>
<proteinExistence type="predicted"/>
<sequence length="1013" mass="115209">MGTPMPTPPAMPRPEGKRSKSTRTLASAGEQGQELPELWDGSLVVDRSKPLPTSLQSDFIPEEILRSLTSTVEPISHPGGYLGPPKITRTPKDFKGPGLRVADRVWHHPVRRTKYKHLTDQPTSLTGAGRDISFLCDAITKDRQQAQRDVLQNLHTDPSLSLVPEEFHIVKNKGVMGLEYYEDKYTLLLEDEEKRLKVFPSMKPSGRLEAVQLMRVMDTMLHKAGIDDEVHEVTEPTQMHKLLVLLKTEQNIYNVVFHELIRQVSVECAERGQLLSKLRERYVTLLDRIPRQLKSLHTETLAQQALDRHLTKELIQFKSTIGQLNSDLTKVREHDLQVSNEVEKTREELAGTLQLCEKNADMVSEYHDLYELQRCRLESQVTHLTQERDLWNSTTYKLALKLIEDNNLHLARKLNVSEKSWTTVSAHFTVVLMFRDTADMNRILQITDPWREQLGKFDQDMKKKEDSGREKIKLVAAGVSKWKKHILEDILPTQEHGFRRGSEVTLCKEFREWEQMLTEESERYGGGELLCNQEALQTIAELQEDWTDIGMVVFGRHPGPNGEKAKGHGEMVKICSCLEELHQQLMTRTIGENGVRRILMDILREMEAWSTKLNNTAGVLGGLPQADWLKLSVLCSNVLNMLEEAVQLIGSTQLEKDRNDQKPHVKLDTAEVFCMLQQFLSTMSKSMECENSRLTQEVSSIHTGLTRWMVDLLLCMVPNHGASCLAGMPPSSEEESVQAVALLRLEEEARILTEKLYRFSKYLTRSCMKIIVEEVQQQRDKCNEDPEMELHELLKIRAECMEWTETCQILLSELKGSPVVLLPTGSQETQSVLELPAEGQEFRAPATVKPRSESRESVLKGSLNEEPAPQFDVALADQLEGTALAGDADEGQLDVPGQEEEDVVVKFIGHDSNIYQRSLKGKTGTSKGEDVLVSRPQTEHTNKAFEALETMKVLQQQLQNAENRAQKAEVQVIELDEQLCSALERIQDLERQLQGRARLENRDLMTETVKQIQ</sequence>
<dbReference type="Proteomes" id="UP001230051">
    <property type="component" value="Unassembled WGS sequence"/>
</dbReference>
<dbReference type="PANTHER" id="PTHR23052:SF1">
    <property type="entry name" value="AXONEMAL DYNEIN LIGHT CHAIN DOMAIN-CONTAINING PROTEIN 1"/>
    <property type="match status" value="1"/>
</dbReference>